<evidence type="ECO:0000256" key="1">
    <source>
        <dbReference type="ARBA" id="ARBA00022515"/>
    </source>
</evidence>
<keyword evidence="4 11" id="KW-0547">Nucleotide-binding</keyword>
<proteinExistence type="inferred from homology"/>
<evidence type="ECO:0000259" key="13">
    <source>
        <dbReference type="PROSITE" id="PS51194"/>
    </source>
</evidence>
<dbReference type="GO" id="GO:0016787">
    <property type="term" value="F:hydrolase activity"/>
    <property type="evidence" value="ECO:0007669"/>
    <property type="project" value="UniProtKB-KW"/>
</dbReference>
<dbReference type="Pfam" id="PF17764">
    <property type="entry name" value="PriA_3primeBD"/>
    <property type="match status" value="1"/>
</dbReference>
<dbReference type="Pfam" id="PF00270">
    <property type="entry name" value="DEAD"/>
    <property type="match status" value="1"/>
</dbReference>
<dbReference type="Pfam" id="PF18074">
    <property type="entry name" value="PriA_C"/>
    <property type="match status" value="1"/>
</dbReference>
<evidence type="ECO:0000256" key="4">
    <source>
        <dbReference type="ARBA" id="ARBA00022741"/>
    </source>
</evidence>
<evidence type="ECO:0000256" key="10">
    <source>
        <dbReference type="ARBA" id="ARBA00023235"/>
    </source>
</evidence>
<dbReference type="InterPro" id="IPR014001">
    <property type="entry name" value="Helicase_ATP-bd"/>
</dbReference>
<evidence type="ECO:0000256" key="7">
    <source>
        <dbReference type="ARBA" id="ARBA00022833"/>
    </source>
</evidence>
<dbReference type="HAMAP" id="MF_00983">
    <property type="entry name" value="PriA"/>
    <property type="match status" value="1"/>
</dbReference>
<keyword evidence="5 11" id="KW-0378">Hydrolase</keyword>
<dbReference type="SMART" id="SM00487">
    <property type="entry name" value="DEXDc"/>
    <property type="match status" value="1"/>
</dbReference>
<dbReference type="EC" id="5.6.2.4" evidence="11"/>
<dbReference type="CDD" id="cd17929">
    <property type="entry name" value="DEXHc_priA"/>
    <property type="match status" value="1"/>
</dbReference>
<feature type="binding site" evidence="11">
    <location>
        <position position="511"/>
    </location>
    <ligand>
        <name>Zn(2+)</name>
        <dbReference type="ChEBI" id="CHEBI:29105"/>
        <label>1</label>
    </ligand>
</feature>
<keyword evidence="8 11" id="KW-0067">ATP-binding</keyword>
<comment type="catalytic activity">
    <reaction evidence="11">
        <text>ATP + H2O = ADP + phosphate + H(+)</text>
        <dbReference type="Rhea" id="RHEA:13065"/>
        <dbReference type="ChEBI" id="CHEBI:15377"/>
        <dbReference type="ChEBI" id="CHEBI:15378"/>
        <dbReference type="ChEBI" id="CHEBI:30616"/>
        <dbReference type="ChEBI" id="CHEBI:43474"/>
        <dbReference type="ChEBI" id="CHEBI:456216"/>
        <dbReference type="EC" id="5.6.2.4"/>
    </reaction>
</comment>
<evidence type="ECO:0000256" key="8">
    <source>
        <dbReference type="ARBA" id="ARBA00022840"/>
    </source>
</evidence>
<dbReference type="NCBIfam" id="NF004070">
    <property type="entry name" value="PRK05580.2-2"/>
    <property type="match status" value="1"/>
</dbReference>
<comment type="subunit">
    <text evidence="11">Component of the replication restart primosome.</text>
</comment>
<evidence type="ECO:0000259" key="12">
    <source>
        <dbReference type="PROSITE" id="PS51192"/>
    </source>
</evidence>
<keyword evidence="2 11" id="KW-0235">DNA replication</keyword>
<feature type="binding site" evidence="11">
    <location>
        <position position="501"/>
    </location>
    <ligand>
        <name>Zn(2+)</name>
        <dbReference type="ChEBI" id="CHEBI:29105"/>
        <label>2</label>
    </ligand>
</feature>
<evidence type="ECO:0000256" key="2">
    <source>
        <dbReference type="ARBA" id="ARBA00022705"/>
    </source>
</evidence>
<dbReference type="Proteomes" id="UP001595776">
    <property type="component" value="Unassembled WGS sequence"/>
</dbReference>
<keyword evidence="6 11" id="KW-0347">Helicase</keyword>
<comment type="cofactor">
    <cofactor evidence="11">
        <name>Zn(2+)</name>
        <dbReference type="ChEBI" id="CHEBI:29105"/>
    </cofactor>
    <text evidence="11">Binds 2 zinc ions per subunit.</text>
</comment>
<dbReference type="PANTHER" id="PTHR30580">
    <property type="entry name" value="PRIMOSOMAL PROTEIN N"/>
    <property type="match status" value="1"/>
</dbReference>
<gene>
    <name evidence="11" type="primary">priA</name>
    <name evidence="14" type="ORF">ACFO5Q_15645</name>
</gene>
<organism evidence="14 15">
    <name type="scientific">Kordiimonas lipolytica</name>
    <dbReference type="NCBI Taxonomy" id="1662421"/>
    <lineage>
        <taxon>Bacteria</taxon>
        <taxon>Pseudomonadati</taxon>
        <taxon>Pseudomonadota</taxon>
        <taxon>Alphaproteobacteria</taxon>
        <taxon>Kordiimonadales</taxon>
        <taxon>Kordiimonadaceae</taxon>
        <taxon>Kordiimonas</taxon>
    </lineage>
</organism>
<evidence type="ECO:0000313" key="14">
    <source>
        <dbReference type="EMBL" id="MFC4349286.1"/>
    </source>
</evidence>
<name>A0ABV8UEL2_9PROT</name>
<feature type="binding site" evidence="11">
    <location>
        <position position="483"/>
    </location>
    <ligand>
        <name>Zn(2+)</name>
        <dbReference type="ChEBI" id="CHEBI:29105"/>
        <label>2</label>
    </ligand>
</feature>
<dbReference type="Pfam" id="PF00271">
    <property type="entry name" value="Helicase_C"/>
    <property type="match status" value="1"/>
</dbReference>
<dbReference type="RefSeq" id="WP_082719831.1">
    <property type="nucleotide sequence ID" value="NZ_JBHSCR010000016.1"/>
</dbReference>
<evidence type="ECO:0000256" key="11">
    <source>
        <dbReference type="HAMAP-Rule" id="MF_00983"/>
    </source>
</evidence>
<feature type="binding site" evidence="11">
    <location>
        <position position="498"/>
    </location>
    <ligand>
        <name>Zn(2+)</name>
        <dbReference type="ChEBI" id="CHEBI:29105"/>
        <label>2</label>
    </ligand>
</feature>
<dbReference type="InterPro" id="IPR001650">
    <property type="entry name" value="Helicase_C-like"/>
</dbReference>
<feature type="binding site" evidence="11">
    <location>
        <position position="471"/>
    </location>
    <ligand>
        <name>Zn(2+)</name>
        <dbReference type="ChEBI" id="CHEBI:29105"/>
        <label>1</label>
    </ligand>
</feature>
<dbReference type="Pfam" id="PF18319">
    <property type="entry name" value="Zn_ribbon_PriA"/>
    <property type="match status" value="1"/>
</dbReference>
<feature type="binding site" evidence="11">
    <location>
        <position position="480"/>
    </location>
    <ligand>
        <name>Zn(2+)</name>
        <dbReference type="ChEBI" id="CHEBI:29105"/>
        <label>2</label>
    </ligand>
</feature>
<dbReference type="EMBL" id="JBHSCR010000016">
    <property type="protein sequence ID" value="MFC4349286.1"/>
    <property type="molecule type" value="Genomic_DNA"/>
</dbReference>
<dbReference type="InterPro" id="IPR042115">
    <property type="entry name" value="PriA_3primeBD_sf"/>
</dbReference>
<dbReference type="InterPro" id="IPR027417">
    <property type="entry name" value="P-loop_NTPase"/>
</dbReference>
<feature type="domain" description="Helicase ATP-binding" evidence="12">
    <location>
        <begin position="243"/>
        <end position="410"/>
    </location>
</feature>
<dbReference type="NCBIfam" id="TIGR00595">
    <property type="entry name" value="priA"/>
    <property type="match status" value="1"/>
</dbReference>
<keyword evidence="9 11" id="KW-0238">DNA-binding</keyword>
<dbReference type="InterPro" id="IPR005259">
    <property type="entry name" value="PriA"/>
</dbReference>
<reference evidence="15" key="1">
    <citation type="journal article" date="2019" name="Int. J. Syst. Evol. Microbiol.">
        <title>The Global Catalogue of Microorganisms (GCM) 10K type strain sequencing project: providing services to taxonomists for standard genome sequencing and annotation.</title>
        <authorList>
            <consortium name="The Broad Institute Genomics Platform"/>
            <consortium name="The Broad Institute Genome Sequencing Center for Infectious Disease"/>
            <person name="Wu L."/>
            <person name="Ma J."/>
        </authorList>
    </citation>
    <scope>NUCLEOTIDE SEQUENCE [LARGE SCALE GENOMIC DNA]</scope>
    <source>
        <strain evidence="15">CGMCC 1.15304</strain>
    </source>
</reference>
<sequence>MVAGNGRPGRGNDAQRSYRVTQAQLFKDQEVVSEEAGARISVLLPLPLAGPLDYRVPDDLRERLHPGVVVEVPLSGRKAIGVVWPTKGGGKTFPLGKLKPVERIIDVPPLMDDLMRFVDWVSAYTLSSQGAVLRMCLSVPAAFGEVPVKRHYVCAPNVPEGLRMTPAREAVLKVLSDGKPRMAPEVASLAGVSDGVVRGLADAGALVALDISVDQPYPQPDTAIKGPKLSGEQTEAAEAIRAVVWEGGFKPFLLDGITGSGKTEVYFEGLAEALQEKGTQVLVLVPEIALTSQWLERFEARFGVAPVVWHSEVGQAERRRAWRAVASGDARVVVGARSALFLPFKKLAFITVDEEHDPSFKQEEGVLYHARDMAVVRAMQAKCPVVLASATPSLETQVNADEGKYEVLKLRERHGVAVLPEMRAVDMRAEPPEAGTWLSPILVREIEETLAAGEQVMLFLNRRGYAPLTLCRTCGHRIECPSCSAWLVEHRFRQELQCHHCGHMEPIPEACPTCESKESLVACGPGVERLFEEVTRRFADARTSVMTSDTMMSPSQTAAVVKEIAGGHLDIVIGTQIVTKGYHFPNLTLVGVVDADLGLRGGDLRAGERTYQQLVQVAGRAGRAEKPGKVLLQSYEPEHPVVQALLTGDGDAFMAAEKTARAQYHMPPFGKLVAVILSGPEMAEVLEVGRALAKAAPVEHGVDIVGPAPAPMVRIRGQHRFRMLLHAKKHVKVQQLVRAWMMRVKPKSSVRIKVDIDPYSFM</sequence>
<dbReference type="Gene3D" id="3.40.50.300">
    <property type="entry name" value="P-loop containing nucleotide triphosphate hydrolases"/>
    <property type="match status" value="2"/>
</dbReference>
<evidence type="ECO:0000256" key="3">
    <source>
        <dbReference type="ARBA" id="ARBA00022723"/>
    </source>
</evidence>
<dbReference type="InterPro" id="IPR040498">
    <property type="entry name" value="PriA_CRR"/>
</dbReference>
<dbReference type="InterPro" id="IPR041222">
    <property type="entry name" value="PriA_3primeBD"/>
</dbReference>
<dbReference type="PROSITE" id="PS51192">
    <property type="entry name" value="HELICASE_ATP_BIND_1"/>
    <property type="match status" value="1"/>
</dbReference>
<keyword evidence="10 11" id="KW-0413">Isomerase</keyword>
<dbReference type="PROSITE" id="PS51194">
    <property type="entry name" value="HELICASE_CTER"/>
    <property type="match status" value="1"/>
</dbReference>
<evidence type="ECO:0000256" key="5">
    <source>
        <dbReference type="ARBA" id="ARBA00022801"/>
    </source>
</evidence>
<keyword evidence="3 11" id="KW-0479">Metal-binding</keyword>
<protein>
    <recommendedName>
        <fullName evidence="11">Replication restart protein PriA</fullName>
    </recommendedName>
    <alternativeName>
        <fullName evidence="11">ATP-dependent DNA helicase PriA</fullName>
        <ecNumber evidence="11">5.6.2.4</ecNumber>
    </alternativeName>
    <alternativeName>
        <fullName evidence="11">DNA 3'-5' helicase PriA</fullName>
    </alternativeName>
</protein>
<keyword evidence="15" id="KW-1185">Reference proteome</keyword>
<dbReference type="SUPFAM" id="SSF52540">
    <property type="entry name" value="P-loop containing nucleoside triphosphate hydrolases"/>
    <property type="match status" value="2"/>
</dbReference>
<keyword evidence="7 11" id="KW-0862">Zinc</keyword>
<comment type="similarity">
    <text evidence="11">Belongs to the helicase family. PriA subfamily.</text>
</comment>
<evidence type="ECO:0000313" key="15">
    <source>
        <dbReference type="Proteomes" id="UP001595776"/>
    </source>
</evidence>
<feature type="binding site" evidence="11">
    <location>
        <position position="474"/>
    </location>
    <ligand>
        <name>Zn(2+)</name>
        <dbReference type="ChEBI" id="CHEBI:29105"/>
        <label>1</label>
    </ligand>
</feature>
<comment type="function">
    <text evidence="11">Initiates the restart of stalled replication forks, which reloads the replicative helicase on sites other than the origin of replication. Recognizes and binds to abandoned replication forks and remodels them to uncover a helicase loading site. Promotes assembly of the primosome at these replication forks.</text>
</comment>
<dbReference type="InterPro" id="IPR011545">
    <property type="entry name" value="DEAD/DEAH_box_helicase_dom"/>
</dbReference>
<keyword evidence="1 11" id="KW-0639">Primosome</keyword>
<comment type="caution">
    <text evidence="14">The sequence shown here is derived from an EMBL/GenBank/DDBJ whole genome shotgun (WGS) entry which is preliminary data.</text>
</comment>
<dbReference type="InterPro" id="IPR041236">
    <property type="entry name" value="PriA_C"/>
</dbReference>
<dbReference type="SMART" id="SM00490">
    <property type="entry name" value="HELICc"/>
    <property type="match status" value="1"/>
</dbReference>
<dbReference type="Gene3D" id="3.40.1440.60">
    <property type="entry name" value="PriA, 3(prime) DNA-binding domain"/>
    <property type="match status" value="1"/>
</dbReference>
<comment type="catalytic activity">
    <reaction evidence="11">
        <text>Couples ATP hydrolysis with the unwinding of duplex DNA by translocating in the 3'-5' direction.</text>
        <dbReference type="EC" id="5.6.2.4"/>
    </reaction>
</comment>
<evidence type="ECO:0000256" key="6">
    <source>
        <dbReference type="ARBA" id="ARBA00022806"/>
    </source>
</evidence>
<feature type="domain" description="Helicase C-terminal" evidence="13">
    <location>
        <begin position="515"/>
        <end position="661"/>
    </location>
</feature>
<dbReference type="PANTHER" id="PTHR30580:SF0">
    <property type="entry name" value="PRIMOSOMAL PROTEIN N"/>
    <property type="match status" value="1"/>
</dbReference>
<accession>A0ABV8UEL2</accession>
<feature type="binding site" evidence="11">
    <location>
        <position position="514"/>
    </location>
    <ligand>
        <name>Zn(2+)</name>
        <dbReference type="ChEBI" id="CHEBI:29105"/>
        <label>1</label>
    </ligand>
</feature>
<evidence type="ECO:0000256" key="9">
    <source>
        <dbReference type="ARBA" id="ARBA00023125"/>
    </source>
</evidence>